<keyword evidence="4 13" id="KW-0812">Transmembrane</keyword>
<reference evidence="17" key="1">
    <citation type="submission" date="2025-08" db="UniProtKB">
        <authorList>
            <consortium name="RefSeq"/>
        </authorList>
    </citation>
    <scope>IDENTIFICATION</scope>
</reference>
<dbReference type="GO" id="GO:0004984">
    <property type="term" value="F:olfactory receptor activity"/>
    <property type="evidence" value="ECO:0007669"/>
    <property type="project" value="InterPro"/>
</dbReference>
<keyword evidence="12 13" id="KW-0807">Transducer</keyword>
<evidence type="ECO:0000256" key="8">
    <source>
        <dbReference type="ARBA" id="ARBA00023136"/>
    </source>
</evidence>
<keyword evidence="11" id="KW-0325">Glycoprotein</keyword>
<keyword evidence="6 14" id="KW-1133">Transmembrane helix</keyword>
<dbReference type="GO" id="GO:0004930">
    <property type="term" value="F:G protein-coupled receptor activity"/>
    <property type="evidence" value="ECO:0007669"/>
    <property type="project" value="UniProtKB-KW"/>
</dbReference>
<keyword evidence="8 14" id="KW-0472">Membrane</keyword>
<accession>A0A6J2VLA4</accession>
<keyword evidence="7 13" id="KW-0297">G-protein coupled receptor</keyword>
<feature type="transmembrane region" description="Helical" evidence="14">
    <location>
        <begin position="139"/>
        <end position="160"/>
    </location>
</feature>
<feature type="domain" description="G-protein coupled receptors family 1 profile" evidence="15">
    <location>
        <begin position="39"/>
        <end position="289"/>
    </location>
</feature>
<sequence>MVNATRHVSIILSGYMDLGHIRYFYFSVITLLYLVIIFANTLLIGVIFMDRTLHEPMYLFLCSLFVNELYGSTALFPALLVNVISNIHEVSLTFCFTQIFCLYTYVLIEYLNLAVMSYDRHMSICHPLHYSHIMTSKKVCMLIALVWLYCFIQFSILVSLNLRLQLCGNVIEKVWCDNYMLVKLACSFTPVNNIYGLYVTFTTAALPLFLILYSYGKILKICWNSNKETKQKALNTCAPHIVSLLNFSVGCFFEVFQSRFDNIKMPAFLRTFISLYFLMCQPLLNPIMYGMRMTNIRKACKKVVFAVKLF</sequence>
<keyword evidence="5 14" id="KW-0552">Olfaction</keyword>
<comment type="similarity">
    <text evidence="13">Belongs to the G-protein coupled receptor 1 family.</text>
</comment>
<feature type="transmembrane region" description="Helical" evidence="14">
    <location>
        <begin position="268"/>
        <end position="288"/>
    </location>
</feature>
<evidence type="ECO:0000256" key="5">
    <source>
        <dbReference type="ARBA" id="ARBA00022725"/>
    </source>
</evidence>
<evidence type="ECO:0000313" key="17">
    <source>
        <dbReference type="RefSeq" id="XP_030633765.1"/>
    </source>
</evidence>
<evidence type="ECO:0000256" key="10">
    <source>
        <dbReference type="ARBA" id="ARBA00023170"/>
    </source>
</evidence>
<dbReference type="InParanoid" id="A0A6J2VLA4"/>
<dbReference type="PANTHER" id="PTHR26451:SF885">
    <property type="entry name" value="OLFACTORY RECEPTOR"/>
    <property type="match status" value="1"/>
</dbReference>
<dbReference type="RefSeq" id="XP_030633765.1">
    <property type="nucleotide sequence ID" value="XM_030777905.1"/>
</dbReference>
<feature type="transmembrane region" description="Helical" evidence="14">
    <location>
        <begin position="23"/>
        <end position="46"/>
    </location>
</feature>
<dbReference type="SUPFAM" id="SSF81321">
    <property type="entry name" value="Family A G protein-coupled receptor-like"/>
    <property type="match status" value="1"/>
</dbReference>
<proteinExistence type="inferred from homology"/>
<dbReference type="InterPro" id="IPR000276">
    <property type="entry name" value="GPCR_Rhodpsn"/>
</dbReference>
<evidence type="ECO:0000256" key="11">
    <source>
        <dbReference type="ARBA" id="ARBA00023180"/>
    </source>
</evidence>
<keyword evidence="2 14" id="KW-1003">Cell membrane</keyword>
<keyword evidence="16" id="KW-1185">Reference proteome</keyword>
<dbReference type="Pfam" id="PF13853">
    <property type="entry name" value="7tm_4"/>
    <property type="match status" value="1"/>
</dbReference>
<evidence type="ECO:0000256" key="14">
    <source>
        <dbReference type="RuleBase" id="RU363047"/>
    </source>
</evidence>
<evidence type="ECO:0000256" key="13">
    <source>
        <dbReference type="RuleBase" id="RU000688"/>
    </source>
</evidence>
<dbReference type="GeneID" id="115814932"/>
<evidence type="ECO:0000256" key="7">
    <source>
        <dbReference type="ARBA" id="ARBA00023040"/>
    </source>
</evidence>
<dbReference type="Proteomes" id="UP000504632">
    <property type="component" value="Chromosome 6"/>
</dbReference>
<dbReference type="PANTHER" id="PTHR26451">
    <property type="entry name" value="G_PROTEIN_RECEP_F1_2 DOMAIN-CONTAINING PROTEIN"/>
    <property type="match status" value="1"/>
</dbReference>
<feature type="transmembrane region" description="Helical" evidence="14">
    <location>
        <begin position="194"/>
        <end position="216"/>
    </location>
</feature>
<dbReference type="PRINTS" id="PR00237">
    <property type="entry name" value="GPCRRHODOPSN"/>
</dbReference>
<evidence type="ECO:0000313" key="16">
    <source>
        <dbReference type="Proteomes" id="UP000504632"/>
    </source>
</evidence>
<dbReference type="OrthoDB" id="6147321at2759"/>
<dbReference type="Gene3D" id="1.20.1070.10">
    <property type="entry name" value="Rhodopsin 7-helix transmembrane proteins"/>
    <property type="match status" value="1"/>
</dbReference>
<comment type="subcellular location">
    <subcellularLocation>
        <location evidence="1 14">Cell membrane</location>
        <topology evidence="1 14">Multi-pass membrane protein</topology>
    </subcellularLocation>
</comment>
<organism evidence="16 17">
    <name type="scientific">Chanos chanos</name>
    <name type="common">Milkfish</name>
    <name type="synonym">Mugil chanos</name>
    <dbReference type="NCBI Taxonomy" id="29144"/>
    <lineage>
        <taxon>Eukaryota</taxon>
        <taxon>Metazoa</taxon>
        <taxon>Chordata</taxon>
        <taxon>Craniata</taxon>
        <taxon>Vertebrata</taxon>
        <taxon>Euteleostomi</taxon>
        <taxon>Actinopterygii</taxon>
        <taxon>Neopterygii</taxon>
        <taxon>Teleostei</taxon>
        <taxon>Ostariophysi</taxon>
        <taxon>Gonorynchiformes</taxon>
        <taxon>Chanidae</taxon>
        <taxon>Chanos</taxon>
    </lineage>
</organism>
<feature type="transmembrane region" description="Helical" evidence="14">
    <location>
        <begin position="237"/>
        <end position="256"/>
    </location>
</feature>
<gene>
    <name evidence="17" type="primary">LOC115814932</name>
</gene>
<dbReference type="FunCoup" id="A0A6J2VLA4">
    <property type="interactions" value="259"/>
</dbReference>
<feature type="transmembrane region" description="Helical" evidence="14">
    <location>
        <begin position="96"/>
        <end position="118"/>
    </location>
</feature>
<dbReference type="PROSITE" id="PS50262">
    <property type="entry name" value="G_PROTEIN_RECEP_F1_2"/>
    <property type="match status" value="1"/>
</dbReference>
<name>A0A6J2VLA4_CHACN</name>
<dbReference type="AlphaFoldDB" id="A0A6J2VLA4"/>
<dbReference type="InterPro" id="IPR052921">
    <property type="entry name" value="GPCR1_Superfamily_Member"/>
</dbReference>
<dbReference type="InterPro" id="IPR017452">
    <property type="entry name" value="GPCR_Rhodpsn_7TM"/>
</dbReference>
<protein>
    <recommendedName>
        <fullName evidence="14">Olfactory receptor</fullName>
    </recommendedName>
</protein>
<dbReference type="FunFam" id="1.20.1070.10:FF:000024">
    <property type="entry name" value="Olfactory receptor"/>
    <property type="match status" value="1"/>
</dbReference>
<dbReference type="GO" id="GO:0005886">
    <property type="term" value="C:plasma membrane"/>
    <property type="evidence" value="ECO:0007669"/>
    <property type="project" value="UniProtKB-SubCell"/>
</dbReference>
<evidence type="ECO:0000256" key="12">
    <source>
        <dbReference type="ARBA" id="ARBA00023224"/>
    </source>
</evidence>
<evidence type="ECO:0000256" key="1">
    <source>
        <dbReference type="ARBA" id="ARBA00004651"/>
    </source>
</evidence>
<evidence type="ECO:0000256" key="2">
    <source>
        <dbReference type="ARBA" id="ARBA00022475"/>
    </source>
</evidence>
<keyword evidence="3 14" id="KW-0716">Sensory transduction</keyword>
<evidence type="ECO:0000256" key="4">
    <source>
        <dbReference type="ARBA" id="ARBA00022692"/>
    </source>
</evidence>
<keyword evidence="10 13" id="KW-0675">Receptor</keyword>
<evidence type="ECO:0000256" key="6">
    <source>
        <dbReference type="ARBA" id="ARBA00022989"/>
    </source>
</evidence>
<dbReference type="PROSITE" id="PS00237">
    <property type="entry name" value="G_PROTEIN_RECEP_F1_1"/>
    <property type="match status" value="1"/>
</dbReference>
<feature type="transmembrane region" description="Helical" evidence="14">
    <location>
        <begin position="58"/>
        <end position="84"/>
    </location>
</feature>
<evidence type="ECO:0000256" key="3">
    <source>
        <dbReference type="ARBA" id="ARBA00022606"/>
    </source>
</evidence>
<dbReference type="PRINTS" id="PR00245">
    <property type="entry name" value="OLFACTORYR"/>
</dbReference>
<keyword evidence="9" id="KW-1015">Disulfide bond</keyword>
<evidence type="ECO:0000259" key="15">
    <source>
        <dbReference type="PROSITE" id="PS50262"/>
    </source>
</evidence>
<evidence type="ECO:0000256" key="9">
    <source>
        <dbReference type="ARBA" id="ARBA00023157"/>
    </source>
</evidence>
<dbReference type="GO" id="GO:0005549">
    <property type="term" value="F:odorant binding"/>
    <property type="evidence" value="ECO:0007669"/>
    <property type="project" value="TreeGrafter"/>
</dbReference>
<dbReference type="InterPro" id="IPR000725">
    <property type="entry name" value="Olfact_rcpt"/>
</dbReference>